<dbReference type="InterPro" id="IPR000782">
    <property type="entry name" value="FAS1_domain"/>
</dbReference>
<dbReference type="SUPFAM" id="SSF82153">
    <property type="entry name" value="FAS1 domain"/>
    <property type="match status" value="2"/>
</dbReference>
<feature type="domain" description="FAS1" evidence="3">
    <location>
        <begin position="117"/>
        <end position="280"/>
    </location>
</feature>
<accession>A0A3D8SUP4</accession>
<dbReference type="PANTHER" id="PTHR10900">
    <property type="entry name" value="PERIOSTIN-RELATED"/>
    <property type="match status" value="1"/>
</dbReference>
<organism evidence="4 5">
    <name type="scientific">Aspergillus mulundensis</name>
    <dbReference type="NCBI Taxonomy" id="1810919"/>
    <lineage>
        <taxon>Eukaryota</taxon>
        <taxon>Fungi</taxon>
        <taxon>Dikarya</taxon>
        <taxon>Ascomycota</taxon>
        <taxon>Pezizomycotina</taxon>
        <taxon>Eurotiomycetes</taxon>
        <taxon>Eurotiomycetidae</taxon>
        <taxon>Eurotiales</taxon>
        <taxon>Aspergillaceae</taxon>
        <taxon>Aspergillus</taxon>
        <taxon>Aspergillus subgen. Nidulantes</taxon>
    </lineage>
</organism>
<dbReference type="STRING" id="1810919.A0A3D8SUP4"/>
<dbReference type="PROSITE" id="PS50213">
    <property type="entry name" value="FAS1"/>
    <property type="match status" value="2"/>
</dbReference>
<dbReference type="FunFam" id="2.30.180.10:FF:000042">
    <property type="entry name" value="Fasciclin domain family"/>
    <property type="match status" value="1"/>
</dbReference>
<dbReference type="InterPro" id="IPR050904">
    <property type="entry name" value="Adhesion/Biosynth-related"/>
</dbReference>
<gene>
    <name evidence="4" type="ORF">DSM5745_01790</name>
</gene>
<feature type="signal peptide" evidence="2">
    <location>
        <begin position="1"/>
        <end position="17"/>
    </location>
</feature>
<dbReference type="GeneID" id="38112160"/>
<evidence type="ECO:0000256" key="1">
    <source>
        <dbReference type="SAM" id="MobiDB-lite"/>
    </source>
</evidence>
<reference evidence="4 5" key="1">
    <citation type="journal article" date="2018" name="IMA Fungus">
        <title>IMA Genome-F 9: Draft genome sequence of Annulohypoxylon stygium, Aspergillus mulundensis, Berkeleyomyces basicola (syn. Thielaviopsis basicola), Ceratocystis smalleyi, two Cercospora beticola strains, Coleophoma cylindrospora, Fusarium fracticaudum, Phialophora cf. hyalina, and Morchella septimelata.</title>
        <authorList>
            <person name="Wingfield B.D."/>
            <person name="Bills G.F."/>
            <person name="Dong Y."/>
            <person name="Huang W."/>
            <person name="Nel W.J."/>
            <person name="Swalarsk-Parry B.S."/>
            <person name="Vaghefi N."/>
            <person name="Wilken P.M."/>
            <person name="An Z."/>
            <person name="de Beer Z.W."/>
            <person name="De Vos L."/>
            <person name="Chen L."/>
            <person name="Duong T.A."/>
            <person name="Gao Y."/>
            <person name="Hammerbacher A."/>
            <person name="Kikkert J.R."/>
            <person name="Li Y."/>
            <person name="Li H."/>
            <person name="Li K."/>
            <person name="Li Q."/>
            <person name="Liu X."/>
            <person name="Ma X."/>
            <person name="Naidoo K."/>
            <person name="Pethybridge S.J."/>
            <person name="Sun J."/>
            <person name="Steenkamp E.T."/>
            <person name="van der Nest M.A."/>
            <person name="van Wyk S."/>
            <person name="Wingfield M.J."/>
            <person name="Xiong C."/>
            <person name="Yue Q."/>
            <person name="Zhang X."/>
        </authorList>
    </citation>
    <scope>NUCLEOTIDE SEQUENCE [LARGE SCALE GENOMIC DNA]</scope>
    <source>
        <strain evidence="4 5">DSM 5745</strain>
    </source>
</reference>
<evidence type="ECO:0000259" key="3">
    <source>
        <dbReference type="PROSITE" id="PS50213"/>
    </source>
</evidence>
<dbReference type="Proteomes" id="UP000256690">
    <property type="component" value="Unassembled WGS sequence"/>
</dbReference>
<dbReference type="RefSeq" id="XP_026606969.1">
    <property type="nucleotide sequence ID" value="XM_026743806.1"/>
</dbReference>
<sequence>MKLQLQLWALAVPLCSAYAIQDILHDLKDIENEVFRSDAENQLDKALESSPTFTPAKIIDGAEIHKYLDNLNFNSDTNWIKSFFASHPFDSVTNAPSTLVDDIKTEVKAETNPHASDKTIYQLISESKYTTILAKIIDEDSELASFLNSTEHKITVFAPTDDAFRKIPHHHRDHDHDGHDERDGGDDDGDHRIPKELIRLFAHYHSSPEVLTAAELFHAHTINSALNESLLGVDENGDGLPQRLAVRAGFKGLTINFYSHIVAADIGASNGLIHGLDSILLPPPRTLLVLDILPTIFSTFNLALTKTSLTASLNTTAQEKAHGFTLFTPSNRAFERLGLRINAFLFSPHGLPYLRALLKYHIVPNQTLYSDVLYKDGRIRPFGIKGSTHLDLPTLLEGHEISVDVARFGPYTGFKVNGWQRVAFADGLARDGVIHVLDHVLIPPRRVDGQTESGGVGEEGGLELEEFMERLRPYVEDGEAEDDIHGDL</sequence>
<dbReference type="PANTHER" id="PTHR10900:SF125">
    <property type="entry name" value="FAS1 DOMAIN-CONTAINING PROTEIN YLR001C"/>
    <property type="match status" value="1"/>
</dbReference>
<dbReference type="AlphaFoldDB" id="A0A3D8SUP4"/>
<feature type="domain" description="FAS1" evidence="3">
    <location>
        <begin position="284"/>
        <end position="441"/>
    </location>
</feature>
<evidence type="ECO:0000313" key="4">
    <source>
        <dbReference type="EMBL" id="RDW90015.1"/>
    </source>
</evidence>
<dbReference type="Pfam" id="PF02469">
    <property type="entry name" value="Fasciclin"/>
    <property type="match status" value="2"/>
</dbReference>
<dbReference type="SMART" id="SM00554">
    <property type="entry name" value="FAS1"/>
    <property type="match status" value="2"/>
</dbReference>
<dbReference type="FunFam" id="2.30.180.10:FF:000045">
    <property type="entry name" value="Fasciclin domain family protein"/>
    <property type="match status" value="1"/>
</dbReference>
<feature type="chain" id="PRO_5017631281" description="FAS1 domain-containing protein" evidence="2">
    <location>
        <begin position="18"/>
        <end position="488"/>
    </location>
</feature>
<dbReference type="OrthoDB" id="7700931at2759"/>
<evidence type="ECO:0000313" key="5">
    <source>
        <dbReference type="Proteomes" id="UP000256690"/>
    </source>
</evidence>
<dbReference type="Gene3D" id="2.30.180.10">
    <property type="entry name" value="FAS1 domain"/>
    <property type="match status" value="2"/>
</dbReference>
<protein>
    <recommendedName>
        <fullName evidence="3">FAS1 domain-containing protein</fullName>
    </recommendedName>
</protein>
<comment type="caution">
    <text evidence="4">The sequence shown here is derived from an EMBL/GenBank/DDBJ whole genome shotgun (WGS) entry which is preliminary data.</text>
</comment>
<proteinExistence type="predicted"/>
<keyword evidence="2" id="KW-0732">Signal</keyword>
<name>A0A3D8SUP4_9EURO</name>
<dbReference type="EMBL" id="PVWQ01000002">
    <property type="protein sequence ID" value="RDW90015.1"/>
    <property type="molecule type" value="Genomic_DNA"/>
</dbReference>
<dbReference type="InterPro" id="IPR036378">
    <property type="entry name" value="FAS1_dom_sf"/>
</dbReference>
<feature type="region of interest" description="Disordered" evidence="1">
    <location>
        <begin position="167"/>
        <end position="189"/>
    </location>
</feature>
<keyword evidence="5" id="KW-1185">Reference proteome</keyword>
<evidence type="ECO:0000256" key="2">
    <source>
        <dbReference type="SAM" id="SignalP"/>
    </source>
</evidence>